<reference evidence="1" key="1">
    <citation type="submission" date="2022-01" db="EMBL/GenBank/DDBJ databases">
        <authorList>
            <person name="King R."/>
        </authorList>
    </citation>
    <scope>NUCLEOTIDE SEQUENCE</scope>
</reference>
<evidence type="ECO:0000313" key="2">
    <source>
        <dbReference type="Proteomes" id="UP001152798"/>
    </source>
</evidence>
<organism evidence="1 2">
    <name type="scientific">Nezara viridula</name>
    <name type="common">Southern green stink bug</name>
    <name type="synonym">Cimex viridulus</name>
    <dbReference type="NCBI Taxonomy" id="85310"/>
    <lineage>
        <taxon>Eukaryota</taxon>
        <taxon>Metazoa</taxon>
        <taxon>Ecdysozoa</taxon>
        <taxon>Arthropoda</taxon>
        <taxon>Hexapoda</taxon>
        <taxon>Insecta</taxon>
        <taxon>Pterygota</taxon>
        <taxon>Neoptera</taxon>
        <taxon>Paraneoptera</taxon>
        <taxon>Hemiptera</taxon>
        <taxon>Heteroptera</taxon>
        <taxon>Panheteroptera</taxon>
        <taxon>Pentatomomorpha</taxon>
        <taxon>Pentatomoidea</taxon>
        <taxon>Pentatomidae</taxon>
        <taxon>Pentatominae</taxon>
        <taxon>Nezara</taxon>
    </lineage>
</organism>
<name>A0A9P0HCA2_NEZVI</name>
<evidence type="ECO:0000313" key="1">
    <source>
        <dbReference type="EMBL" id="CAH1399182.1"/>
    </source>
</evidence>
<dbReference type="AlphaFoldDB" id="A0A9P0HCA2"/>
<protein>
    <submittedName>
        <fullName evidence="1">Uncharacterized protein</fullName>
    </submittedName>
</protein>
<accession>A0A9P0HCA2</accession>
<proteinExistence type="predicted"/>
<sequence>MEDDHQYSCPSYTMKAGYSNFCVPTPNGQIFYALRLLEVEEMHARLRNNDMGMNEDFSDDELMGYSYVDNLSDVIPSFPGSGDQACRYESRFV</sequence>
<dbReference type="Proteomes" id="UP001152798">
    <property type="component" value="Chromosome 4"/>
</dbReference>
<keyword evidence="2" id="KW-1185">Reference proteome</keyword>
<dbReference type="OrthoDB" id="6612290at2759"/>
<gene>
    <name evidence="1" type="ORF">NEZAVI_LOCUS8681</name>
</gene>
<dbReference type="EMBL" id="OV725080">
    <property type="protein sequence ID" value="CAH1399182.1"/>
    <property type="molecule type" value="Genomic_DNA"/>
</dbReference>